<evidence type="ECO:0000313" key="13">
    <source>
        <dbReference type="Proteomes" id="UP001295740"/>
    </source>
</evidence>
<dbReference type="Pfam" id="PF00109">
    <property type="entry name" value="ketoacyl-synt"/>
    <property type="match status" value="1"/>
</dbReference>
<dbReference type="Gene3D" id="3.40.50.150">
    <property type="entry name" value="Vaccinia Virus protein VP39"/>
    <property type="match status" value="1"/>
</dbReference>
<feature type="domain" description="Carrier" evidence="9">
    <location>
        <begin position="2497"/>
        <end position="2577"/>
    </location>
</feature>
<dbReference type="GO" id="GO:0044550">
    <property type="term" value="P:secondary metabolite biosynthetic process"/>
    <property type="evidence" value="ECO:0007669"/>
    <property type="project" value="TreeGrafter"/>
</dbReference>
<dbReference type="InterPro" id="IPR014030">
    <property type="entry name" value="Ketoacyl_synth_N"/>
</dbReference>
<dbReference type="Gene3D" id="3.40.50.720">
    <property type="entry name" value="NAD(P)-binding Rossmann-like Domain"/>
    <property type="match status" value="2"/>
</dbReference>
<dbReference type="InterPro" id="IPR018201">
    <property type="entry name" value="Ketoacyl_synth_AS"/>
</dbReference>
<dbReference type="GO" id="GO:0006633">
    <property type="term" value="P:fatty acid biosynthetic process"/>
    <property type="evidence" value="ECO:0007669"/>
    <property type="project" value="InterPro"/>
</dbReference>
<dbReference type="InterPro" id="IPR013120">
    <property type="entry name" value="FAR_NAD-bd"/>
</dbReference>
<dbReference type="InterPro" id="IPR016035">
    <property type="entry name" value="Acyl_Trfase/lysoPLipase"/>
</dbReference>
<dbReference type="GO" id="GO:0008168">
    <property type="term" value="F:methyltransferase activity"/>
    <property type="evidence" value="ECO:0007669"/>
    <property type="project" value="UniProtKB-KW"/>
</dbReference>
<dbReference type="InterPro" id="IPR006162">
    <property type="entry name" value="Ppantetheine_attach_site"/>
</dbReference>
<feature type="region of interest" description="N-terminal hotdog fold" evidence="7">
    <location>
        <begin position="1041"/>
        <end position="1182"/>
    </location>
</feature>
<keyword evidence="13" id="KW-1185">Reference proteome</keyword>
<sequence>MGNASEALGEPIAFAPPVGTAAVVLARRVHVQPASGALTLGSSCLYLSQKGFLEADPYLDRVKRLIMCQRGEPIAIIGSACHFAGGSNSPSKLWELLTNPSDVRTEVPDSRFSVRGFYHHDPAQNGHTNVRHSYLLEDDLSAFDAEFFGIKPVEAKAVDPQQRWLLETVYEVSIFHGIEAAGLTIESLRGSDTGVYVGVMCGDYGSILLRDLEATPTYSATGTANSIMSNRISHFFDWRGPSITLDTACSSSLVAVHLAIQALRTGESRIAVACGSNLILGPESYIIESKLKMLSPDGVCRMWDQDANGYARGDGVAAIILKTLKEALADGDHIECVIRETGINQDGNTPGITIPSASSQAALIRQTYAKAGLSPFLKQGDGPQYFEAHGTGTLAGDPIEAEAIRAAFFGGKEEVHGPRQHTADAENRHLLYVGSVKTVLGHTEGTAGLAGILKASLALQHALIPPNLHFRHLSGRVAPFYSNLELVQGETKPWPAIAGSGEHHRRASVNSFGFGGTNAHAILEHFNNSVTSSPTHLDRLFTPIVFSESSEHSLRASLTEYAEFLNRNPTIEMHDLAWTLRQRRSLLAHRVYYPAQSIPELRQQIIATLHKGEESLVGYRFSRDSNKGKLLGIFTGQGAQFARVGAELVEHSPRAQNIIRSLEEHLAALDPSDRPTWSLQAEMLASGDSSRIHQAAIAQPVCTAVQILLVDLLALAGVHFDIVIGHSSGEICAAYAAGALSARDALYIAYFRGLYTARAASPNGENIRGAMVAVQTSMEDAMELCQDEVYRGRIEVAAINSSSSVTISGDVDAIAELEELLRDENTGFRRLRVDTAYHSRYMDRCCAPYIESLRRYGVQTEKHRPHTNCKWYSTVYNRLIDIPVDGDSGLSVTYWADNMKQPVLLSHALRTSLTVGDGAIPSVILEVGPHPALQGPISQTILESLETTIPYHGTLRRGIGSVEALSSSLGFLWQRFYKHHSRAFNLDRFEQAMTITNDEDRQYHCFRLLKGLPSYQWNHSTRYWAESRASRRLRVRPDSFHPLLGHFTPDSSPHHLRWRNLLRATQSYSDDSHDESSWMTEHCIDGQTLVPAAGYVSTATPRCGRDRGLCDCIHDLVIHQAVVLNSDNNDGVEVLIELADIAVTNAGTRVRSHFTFSAALGRSDDTLTLVASAELEVLLGIGAPDQTLLPARPAAIPHMTEVNPELFYMSLVSLGYNYQGRYRSMKSLSRKHGRATGSVTVRESDDETSLLTNPAGLDAAFQSLLLAYSFPNDTQMRSLHLPLRLGHIRVNPVQCGNAFRRLKLPDDAQDVPRHVPRDHSMDVEATVTRSHQSLSTSSGRGGFVGDITIFSSPSAHAAIQIQDIQIVPLGADDQHSDRSVFTKMQLVDMAYDGTAAAAADAGSIESSSAIATRDALKRLAVYYLREYESYVLVDSPLRSSTNNDPMSYFLQYAQHLISSLGPEWRSEDSLSDIKQATNVIPMLPDVRVMTLVGESIPRIVRGETTMLEQFRESGVLDRFYEEGFATAPSARWQTRIVKQLADRNPHLDIIEVGAGTGGTTKPILRSIGSSFRSYTFTDVSAGFFGTASAALSSFKDRIVFKTLDLETDPCSQGIPAGAYDVVVASFVLHATGSLKSTLAHVRTLLKPGGFLIVGEGSMDSPLLSFIFGPLSGWWLGRGDEGRTLSPAVSAAQWHQLLLEAGFSGIDTRSPVSWEDTLGVCLFASQAVNDQIRMFRAPLTLDIPRAHHTKDVVLIGGRTDLTKPPVKELQSTFQQLGIHVYTYQSLGEVDYDGNLFNQAHPPPVLNISDLDKPVLEDIDEESFLSFRRMLQTGKTILWVTSGRLARSPYSNLVVGFGRAAVQETASLFIQNLDLESPFDRTTPLVIAETFMRFVLCSTSAQETSEEKMLWTVEPEIVISADGHHRVPRLLPLSDVNARYDSGRRSIFQNVNPANLLPTDYDSTRGLITATEHLSEFKVSRAIPPAIKTPLGHRFLALGTMNRMETQQLALVPFMASIVNIRAADMVPVPAHSKGDISLLSALAAWLVALEVTRLLLPGQTILVHDALPRVIKAIRTQAARKGVNVICSANIHSSQGTAAVPNAVDVTLRQFLSRDELRQSLPFRKGISCFAGFATGIDQVKTQDMIIESLPEWCQIKTAESLYAWTGDDTAPVVDATAMDILLEAVDNAEDLECTADDELEMIQLGRLAPEMTGASTGNYVTGSHSDGKPFIIDFTASPEVPAQAHGRNGVSVTIMPCDATTHAALVAVHAQICDNHPPIAGLFNGAMILRDTMMGNMSYSQFTEVLGPKVTGSLNLDRIFSSPETPLEFFILLSSINCTIGNPGQANYAAANAFQCALAASRRQRNLPGVALNVGAIIVAGYLHRTDKRKLDLTVARGGLMHLSEEDFHQIVAEGVFASYTGSETELTTGLLSVAHDAVDRPIWFTDPKFAHLIKSHGEAVDDFGSTPKGGGDRDGNRGRPQVSALQTRLRSSKTRGELEAVVKEALAAQLRYELQMKSISDDELMQMHKGELGIDSLISVDIRNWFLKSMSISIPVLRIMSNETVMSLVHHAIESMPPKMVPQMPQEHISSQTDEQPFQPPADGRTALSYNSDHRSNTSMKAAELQVLVNWDAETLPPTVPDHFSALLRSHPAYTEAAGFPPKRFILSGVTGLLGRNLLSYLLQTTPPTTRIINIAVRQLQTTDLGTFLAGVPPDISGAASTGRTTFLAGDLTQPRLGLSTADCAAVFADADVVIHAGADTSHIKPYAALRAANVGSTTELVRICAARRGVPLHFVSSVGVGLFSAADGSGPDMEELLPARAPGTPPTAHGEAVLAHSGYTASKWVAERLLERASAAAGLRVYIHRPSTIMRQDADAHEERARFDWLNQLVSYACTMRAVPEVRHVSGALDLVYVRSVCEQISQCVLRRPEVEDELVSYVHEVGDVVVPLEKMEKLLELGLPRSFADEQSEGRQESGGNASSTGRDRPATFRRMPMAEWIDMAVAQGMQPAVAALIEAMDQPDTPAFLKLRRGASFDKGGPS</sequence>
<dbReference type="Pfam" id="PF02801">
    <property type="entry name" value="Ketoacyl-synt_C"/>
    <property type="match status" value="1"/>
</dbReference>
<keyword evidence="1" id="KW-0596">Phosphopantetheine</keyword>
<feature type="domain" description="Ketosynthase family 3 (KS3)" evidence="10">
    <location>
        <begin position="71"/>
        <end position="525"/>
    </location>
</feature>
<accession>A0AAI8VP25</accession>
<dbReference type="InterPro" id="IPR014031">
    <property type="entry name" value="Ketoacyl_synth_C"/>
</dbReference>
<evidence type="ECO:0000256" key="2">
    <source>
        <dbReference type="ARBA" id="ARBA00022553"/>
    </source>
</evidence>
<dbReference type="PANTHER" id="PTHR43775:SF20">
    <property type="entry name" value="HYBRID PKS-NRPS SYNTHETASE APDA"/>
    <property type="match status" value="1"/>
</dbReference>
<dbReference type="PROSITE" id="PS52004">
    <property type="entry name" value="KS3_2"/>
    <property type="match status" value="1"/>
</dbReference>
<dbReference type="InterPro" id="IPR049552">
    <property type="entry name" value="PKS_DH_N"/>
</dbReference>
<dbReference type="SUPFAM" id="SSF51735">
    <property type="entry name" value="NAD(P)-binding Rossmann-fold domains"/>
    <property type="match status" value="2"/>
</dbReference>
<keyword evidence="4" id="KW-0808">Transferase</keyword>
<name>A0AAI8VP25_9PEZI</name>
<dbReference type="InterPro" id="IPR032821">
    <property type="entry name" value="PKS_assoc"/>
</dbReference>
<dbReference type="SMART" id="SM00827">
    <property type="entry name" value="PKS_AT"/>
    <property type="match status" value="1"/>
</dbReference>
<dbReference type="Gene3D" id="3.10.129.110">
    <property type="entry name" value="Polyketide synthase dehydratase"/>
    <property type="match status" value="1"/>
</dbReference>
<feature type="region of interest" description="C-terminal hotdog fold" evidence="7">
    <location>
        <begin position="1199"/>
        <end position="1375"/>
    </location>
</feature>
<dbReference type="Pfam" id="PF16197">
    <property type="entry name" value="KAsynt_C_assoc"/>
    <property type="match status" value="1"/>
</dbReference>
<dbReference type="InterPro" id="IPR013217">
    <property type="entry name" value="Methyltransf_12"/>
</dbReference>
<evidence type="ECO:0000256" key="5">
    <source>
        <dbReference type="ARBA" id="ARBA00023002"/>
    </source>
</evidence>
<dbReference type="SUPFAM" id="SSF53335">
    <property type="entry name" value="S-adenosyl-L-methionine-dependent methyltransferases"/>
    <property type="match status" value="1"/>
</dbReference>
<dbReference type="SMART" id="SM00826">
    <property type="entry name" value="PKS_DH"/>
    <property type="match status" value="1"/>
</dbReference>
<dbReference type="Pfam" id="PF21089">
    <property type="entry name" value="PKS_DH_N"/>
    <property type="match status" value="1"/>
</dbReference>
<evidence type="ECO:0000256" key="1">
    <source>
        <dbReference type="ARBA" id="ARBA00022450"/>
    </source>
</evidence>
<dbReference type="InterPro" id="IPR016036">
    <property type="entry name" value="Malonyl_transacylase_ACP-bd"/>
</dbReference>
<dbReference type="InterPro" id="IPR057326">
    <property type="entry name" value="KR_dom"/>
</dbReference>
<comment type="caution">
    <text evidence="12">The sequence shown here is derived from an EMBL/GenBank/DDBJ whole genome shotgun (WGS) entry which is preliminary data.</text>
</comment>
<dbReference type="Pfam" id="PF08242">
    <property type="entry name" value="Methyltransf_12"/>
    <property type="match status" value="1"/>
</dbReference>
<keyword evidence="3" id="KW-0489">Methyltransferase</keyword>
<evidence type="ECO:0000259" key="11">
    <source>
        <dbReference type="PROSITE" id="PS52019"/>
    </source>
</evidence>
<dbReference type="Pfam" id="PF08659">
    <property type="entry name" value="KR"/>
    <property type="match status" value="1"/>
</dbReference>
<dbReference type="SUPFAM" id="SSF52151">
    <property type="entry name" value="FabD/lysophospholipase-like"/>
    <property type="match status" value="1"/>
</dbReference>
<proteinExistence type="predicted"/>
<dbReference type="InterPro" id="IPR009081">
    <property type="entry name" value="PP-bd_ACP"/>
</dbReference>
<feature type="active site" description="Proton acceptor; for dehydratase activity" evidence="7">
    <location>
        <position position="1082"/>
    </location>
</feature>
<dbReference type="CDD" id="cd02440">
    <property type="entry name" value="AdoMet_MTases"/>
    <property type="match status" value="1"/>
</dbReference>
<dbReference type="InterPro" id="IPR049551">
    <property type="entry name" value="PKS_DH_C"/>
</dbReference>
<dbReference type="GO" id="GO:0004312">
    <property type="term" value="F:fatty acid synthase activity"/>
    <property type="evidence" value="ECO:0007669"/>
    <property type="project" value="TreeGrafter"/>
</dbReference>
<feature type="region of interest" description="Disordered" evidence="8">
    <location>
        <begin position="2968"/>
        <end position="2991"/>
    </location>
</feature>
<dbReference type="InterPro" id="IPR050091">
    <property type="entry name" value="PKS_NRPS_Biosynth_Enz"/>
</dbReference>
<dbReference type="PROSITE" id="PS50075">
    <property type="entry name" value="CARRIER"/>
    <property type="match status" value="1"/>
</dbReference>
<dbReference type="InterPro" id="IPR020841">
    <property type="entry name" value="PKS_Beta-ketoAc_synthase_dom"/>
</dbReference>
<feature type="domain" description="PKS/mFAS DH" evidence="11">
    <location>
        <begin position="1041"/>
        <end position="1375"/>
    </location>
</feature>
<organism evidence="12 13">
    <name type="scientific">Anthostomella pinea</name>
    <dbReference type="NCBI Taxonomy" id="933095"/>
    <lineage>
        <taxon>Eukaryota</taxon>
        <taxon>Fungi</taxon>
        <taxon>Dikarya</taxon>
        <taxon>Ascomycota</taxon>
        <taxon>Pezizomycotina</taxon>
        <taxon>Sordariomycetes</taxon>
        <taxon>Xylariomycetidae</taxon>
        <taxon>Xylariales</taxon>
        <taxon>Xylariaceae</taxon>
        <taxon>Anthostomella</taxon>
    </lineage>
</organism>
<dbReference type="Gene3D" id="3.40.47.10">
    <property type="match status" value="1"/>
</dbReference>
<keyword evidence="2" id="KW-0597">Phosphoprotein</keyword>
<dbReference type="SUPFAM" id="SSF55048">
    <property type="entry name" value="Probable ACP-binding domain of malonyl-CoA ACP transacylase"/>
    <property type="match status" value="1"/>
</dbReference>
<dbReference type="EMBL" id="CAUWAG010000011">
    <property type="protein sequence ID" value="CAJ2508444.1"/>
    <property type="molecule type" value="Genomic_DNA"/>
</dbReference>
<dbReference type="InterPro" id="IPR013968">
    <property type="entry name" value="PKS_KR"/>
</dbReference>
<evidence type="ECO:0000256" key="3">
    <source>
        <dbReference type="ARBA" id="ARBA00022603"/>
    </source>
</evidence>
<dbReference type="GO" id="GO:0032259">
    <property type="term" value="P:methylation"/>
    <property type="evidence" value="ECO:0007669"/>
    <property type="project" value="UniProtKB-KW"/>
</dbReference>
<dbReference type="Pfam" id="PF00698">
    <property type="entry name" value="Acyl_transf_1"/>
    <property type="match status" value="1"/>
</dbReference>
<dbReference type="PROSITE" id="PS00012">
    <property type="entry name" value="PHOSPHOPANTETHEINE"/>
    <property type="match status" value="1"/>
</dbReference>
<protein>
    <submittedName>
        <fullName evidence="12">Uu.00g134700.m01.CDS01</fullName>
    </submittedName>
</protein>
<dbReference type="InterPro" id="IPR036736">
    <property type="entry name" value="ACP-like_sf"/>
</dbReference>
<dbReference type="PROSITE" id="PS52019">
    <property type="entry name" value="PKS_MFAS_DH"/>
    <property type="match status" value="1"/>
</dbReference>
<feature type="active site" description="Proton donor; for dehydratase activity" evidence="7">
    <location>
        <position position="1258"/>
    </location>
</feature>
<evidence type="ECO:0000256" key="4">
    <source>
        <dbReference type="ARBA" id="ARBA00022679"/>
    </source>
</evidence>
<feature type="region of interest" description="Disordered" evidence="8">
    <location>
        <begin position="2584"/>
        <end position="2616"/>
    </location>
</feature>
<dbReference type="Pfam" id="PF07993">
    <property type="entry name" value="NAD_binding_4"/>
    <property type="match status" value="1"/>
</dbReference>
<feature type="region of interest" description="Disordered" evidence="8">
    <location>
        <begin position="2461"/>
        <end position="2487"/>
    </location>
</feature>
<dbReference type="InterPro" id="IPR020807">
    <property type="entry name" value="PKS_DH"/>
</dbReference>
<evidence type="ECO:0000256" key="6">
    <source>
        <dbReference type="ARBA" id="ARBA00023268"/>
    </source>
</evidence>
<dbReference type="InterPro" id="IPR014043">
    <property type="entry name" value="Acyl_transferase_dom"/>
</dbReference>
<dbReference type="Proteomes" id="UP001295740">
    <property type="component" value="Unassembled WGS sequence"/>
</dbReference>
<dbReference type="SUPFAM" id="SSF47336">
    <property type="entry name" value="ACP-like"/>
    <property type="match status" value="1"/>
</dbReference>
<dbReference type="Gene3D" id="3.40.366.10">
    <property type="entry name" value="Malonyl-Coenzyme A Acyl Carrier Protein, domain 2"/>
    <property type="match status" value="1"/>
</dbReference>
<gene>
    <name evidence="12" type="ORF">KHLLAP_LOCUS8912</name>
</gene>
<dbReference type="GO" id="GO:0004315">
    <property type="term" value="F:3-oxoacyl-[acyl-carrier-protein] synthase activity"/>
    <property type="evidence" value="ECO:0007669"/>
    <property type="project" value="InterPro"/>
</dbReference>
<dbReference type="SMART" id="SM00825">
    <property type="entry name" value="PKS_KS"/>
    <property type="match status" value="1"/>
</dbReference>
<keyword evidence="5" id="KW-0560">Oxidoreductase</keyword>
<dbReference type="PROSITE" id="PS00606">
    <property type="entry name" value="KS3_1"/>
    <property type="match status" value="1"/>
</dbReference>
<dbReference type="InterPro" id="IPR029063">
    <property type="entry name" value="SAM-dependent_MTases_sf"/>
</dbReference>
<dbReference type="InterPro" id="IPR036291">
    <property type="entry name" value="NAD(P)-bd_dom_sf"/>
</dbReference>
<evidence type="ECO:0000259" key="9">
    <source>
        <dbReference type="PROSITE" id="PS50075"/>
    </source>
</evidence>
<dbReference type="InterPro" id="IPR049900">
    <property type="entry name" value="PKS_mFAS_DH"/>
</dbReference>
<evidence type="ECO:0000256" key="7">
    <source>
        <dbReference type="PROSITE-ProRule" id="PRU01363"/>
    </source>
</evidence>
<dbReference type="CDD" id="cd00833">
    <property type="entry name" value="PKS"/>
    <property type="match status" value="1"/>
</dbReference>
<dbReference type="GO" id="GO:0016491">
    <property type="term" value="F:oxidoreductase activity"/>
    <property type="evidence" value="ECO:0007669"/>
    <property type="project" value="UniProtKB-KW"/>
</dbReference>
<reference evidence="12" key="1">
    <citation type="submission" date="2023-10" db="EMBL/GenBank/DDBJ databases">
        <authorList>
            <person name="Hackl T."/>
        </authorList>
    </citation>
    <scope>NUCLEOTIDE SEQUENCE</scope>
</reference>
<evidence type="ECO:0000313" key="12">
    <source>
        <dbReference type="EMBL" id="CAJ2508444.1"/>
    </source>
</evidence>
<evidence type="ECO:0000256" key="8">
    <source>
        <dbReference type="SAM" id="MobiDB-lite"/>
    </source>
</evidence>
<dbReference type="SUPFAM" id="SSF53901">
    <property type="entry name" value="Thiolase-like"/>
    <property type="match status" value="1"/>
</dbReference>
<dbReference type="InterPro" id="IPR001227">
    <property type="entry name" value="Ac_transferase_dom_sf"/>
</dbReference>
<evidence type="ECO:0000259" key="10">
    <source>
        <dbReference type="PROSITE" id="PS52004"/>
    </source>
</evidence>
<keyword evidence="6" id="KW-0511">Multifunctional enzyme</keyword>
<dbReference type="InterPro" id="IPR016039">
    <property type="entry name" value="Thiolase-like"/>
</dbReference>
<dbReference type="PANTHER" id="PTHR43775">
    <property type="entry name" value="FATTY ACID SYNTHASE"/>
    <property type="match status" value="1"/>
</dbReference>
<dbReference type="SMART" id="SM00822">
    <property type="entry name" value="PKS_KR"/>
    <property type="match status" value="1"/>
</dbReference>
<dbReference type="InterPro" id="IPR042104">
    <property type="entry name" value="PKS_dehydratase_sf"/>
</dbReference>
<dbReference type="Pfam" id="PF14765">
    <property type="entry name" value="PS-DH"/>
    <property type="match status" value="1"/>
</dbReference>